<sequence>MNNCMTVTCLHRVACVCPLSASLLERWRNGVMCTIENQGSIAMCKEGEAIGPKIAVSQLQTRKYLGIGLASSLCESTFLQHNI</sequence>
<name>A0A371F787_MUCPR</name>
<dbReference type="EMBL" id="QJKJ01010270">
    <property type="protein sequence ID" value="RDX74150.1"/>
    <property type="molecule type" value="Genomic_DNA"/>
</dbReference>
<accession>A0A371F787</accession>
<organism evidence="1 2">
    <name type="scientific">Mucuna pruriens</name>
    <name type="common">Velvet bean</name>
    <name type="synonym">Dolichos pruriens</name>
    <dbReference type="NCBI Taxonomy" id="157652"/>
    <lineage>
        <taxon>Eukaryota</taxon>
        <taxon>Viridiplantae</taxon>
        <taxon>Streptophyta</taxon>
        <taxon>Embryophyta</taxon>
        <taxon>Tracheophyta</taxon>
        <taxon>Spermatophyta</taxon>
        <taxon>Magnoliopsida</taxon>
        <taxon>eudicotyledons</taxon>
        <taxon>Gunneridae</taxon>
        <taxon>Pentapetalae</taxon>
        <taxon>rosids</taxon>
        <taxon>fabids</taxon>
        <taxon>Fabales</taxon>
        <taxon>Fabaceae</taxon>
        <taxon>Papilionoideae</taxon>
        <taxon>50 kb inversion clade</taxon>
        <taxon>NPAAA clade</taxon>
        <taxon>indigoferoid/millettioid clade</taxon>
        <taxon>Phaseoleae</taxon>
        <taxon>Mucuna</taxon>
    </lineage>
</organism>
<dbReference type="Proteomes" id="UP000257109">
    <property type="component" value="Unassembled WGS sequence"/>
</dbReference>
<reference evidence="1" key="1">
    <citation type="submission" date="2018-05" db="EMBL/GenBank/DDBJ databases">
        <title>Draft genome of Mucuna pruriens seed.</title>
        <authorList>
            <person name="Nnadi N.E."/>
            <person name="Vos R."/>
            <person name="Hasami M.H."/>
            <person name="Devisetty U.K."/>
            <person name="Aguiy J.C."/>
        </authorList>
    </citation>
    <scope>NUCLEOTIDE SEQUENCE [LARGE SCALE GENOMIC DNA]</scope>
    <source>
        <strain evidence="1">JCA_2017</strain>
    </source>
</reference>
<protein>
    <submittedName>
        <fullName evidence="1">Uncharacterized protein</fullName>
    </submittedName>
</protein>
<feature type="non-terminal residue" evidence="1">
    <location>
        <position position="1"/>
    </location>
</feature>
<evidence type="ECO:0000313" key="1">
    <source>
        <dbReference type="EMBL" id="RDX74150.1"/>
    </source>
</evidence>
<comment type="caution">
    <text evidence="1">The sequence shown here is derived from an EMBL/GenBank/DDBJ whole genome shotgun (WGS) entry which is preliminary data.</text>
</comment>
<keyword evidence="2" id="KW-1185">Reference proteome</keyword>
<dbReference type="AlphaFoldDB" id="A0A371F787"/>
<evidence type="ECO:0000313" key="2">
    <source>
        <dbReference type="Proteomes" id="UP000257109"/>
    </source>
</evidence>
<proteinExistence type="predicted"/>
<gene>
    <name evidence="1" type="ORF">CR513_46139</name>
</gene>